<evidence type="ECO:0000256" key="3">
    <source>
        <dbReference type="ARBA" id="ARBA00023163"/>
    </source>
</evidence>
<keyword evidence="2" id="KW-0238">DNA-binding</keyword>
<keyword evidence="6" id="KW-1185">Reference proteome</keyword>
<evidence type="ECO:0000313" key="6">
    <source>
        <dbReference type="Proteomes" id="UP000717752"/>
    </source>
</evidence>
<evidence type="ECO:0000256" key="2">
    <source>
        <dbReference type="ARBA" id="ARBA00023125"/>
    </source>
</evidence>
<feature type="domain" description="HTH araC/xylS-type" evidence="4">
    <location>
        <begin position="202"/>
        <end position="300"/>
    </location>
</feature>
<dbReference type="PANTHER" id="PTHR46796">
    <property type="entry name" value="HTH-TYPE TRANSCRIPTIONAL ACTIVATOR RHAS-RELATED"/>
    <property type="match status" value="1"/>
</dbReference>
<evidence type="ECO:0000259" key="4">
    <source>
        <dbReference type="PROSITE" id="PS01124"/>
    </source>
</evidence>
<dbReference type="RefSeq" id="WP_220332640.1">
    <property type="nucleotide sequence ID" value="NZ_JAEUAK010000001.1"/>
</dbReference>
<proteinExistence type="predicted"/>
<dbReference type="Proteomes" id="UP000717752">
    <property type="component" value="Unassembled WGS sequence"/>
</dbReference>
<dbReference type="InterPro" id="IPR009057">
    <property type="entry name" value="Homeodomain-like_sf"/>
</dbReference>
<dbReference type="EMBL" id="JAEUAK010000001">
    <property type="protein sequence ID" value="MBW9051101.1"/>
    <property type="molecule type" value="Genomic_DNA"/>
</dbReference>
<reference evidence="5 6" key="1">
    <citation type="journal article" date="2021" name="MBio">
        <title>Poor Competitiveness of Bradyrhizobium in Pigeon Pea Root Colonization in Indian Soils.</title>
        <authorList>
            <person name="Chalasani D."/>
            <person name="Basu A."/>
            <person name="Pullabhotla S.V.S.R.N."/>
            <person name="Jorrin B."/>
            <person name="Neal A.L."/>
            <person name="Poole P.S."/>
            <person name="Podile A.R."/>
            <person name="Tkacz A."/>
        </authorList>
    </citation>
    <scope>NUCLEOTIDE SEQUENCE [LARGE SCALE GENOMIC DNA]</scope>
    <source>
        <strain evidence="5 6">HU56</strain>
    </source>
</reference>
<accession>A0ABS7GN67</accession>
<dbReference type="InterPro" id="IPR018060">
    <property type="entry name" value="HTH_AraC"/>
</dbReference>
<keyword evidence="3" id="KW-0804">Transcription</keyword>
<dbReference type="PANTHER" id="PTHR46796:SF14">
    <property type="entry name" value="TRANSCRIPTIONAL REGULATORY PROTEIN"/>
    <property type="match status" value="1"/>
</dbReference>
<sequence length="306" mass="33734">MNHQATQAATGAQIAKLFGVSDFQTLRSSGLRSEQITVTRLRSSNGGTGMTDTIPEEKASVISFQLENLQHHELWKNDKLFYAGGFAADTTSVVHLSESPRAYLPVSYDCLQFHIPDLVLRELSEQEDFPTFVGLGGKEAKIDPLAAHLSRSLLPALANPAAAGRLFFDHVGVAYCMHLLRNYCGDARPPSKSSSLSDRQVRVAQEFLEAGMQDEPSLMMVAQNCGMSVSVFIKAFRQSTGSTPHEWLRMRRIEVARDLLGTTSDTLADIAYACGFADQSHMNRLFVSLTGETPGQYRTRMRGSLR</sequence>
<keyword evidence="1" id="KW-0805">Transcription regulation</keyword>
<dbReference type="SMART" id="SM00342">
    <property type="entry name" value="HTH_ARAC"/>
    <property type="match status" value="1"/>
</dbReference>
<dbReference type="SUPFAM" id="SSF46689">
    <property type="entry name" value="Homeodomain-like"/>
    <property type="match status" value="2"/>
</dbReference>
<dbReference type="InterPro" id="IPR050204">
    <property type="entry name" value="AraC_XylS_family_regulators"/>
</dbReference>
<evidence type="ECO:0000313" key="5">
    <source>
        <dbReference type="EMBL" id="MBW9051101.1"/>
    </source>
</evidence>
<dbReference type="Pfam" id="PF12833">
    <property type="entry name" value="HTH_18"/>
    <property type="match status" value="1"/>
</dbReference>
<dbReference type="PROSITE" id="PS01124">
    <property type="entry name" value="HTH_ARAC_FAMILY_2"/>
    <property type="match status" value="1"/>
</dbReference>
<evidence type="ECO:0000256" key="1">
    <source>
        <dbReference type="ARBA" id="ARBA00023015"/>
    </source>
</evidence>
<name>A0ABS7GN67_9HYPH</name>
<dbReference type="Gene3D" id="1.10.10.60">
    <property type="entry name" value="Homeodomain-like"/>
    <property type="match status" value="2"/>
</dbReference>
<comment type="caution">
    <text evidence="5">The sequence shown here is derived from an EMBL/GenBank/DDBJ whole genome shotgun (WGS) entry which is preliminary data.</text>
</comment>
<protein>
    <submittedName>
        <fullName evidence="5">Helix-turn-helix transcriptional regulator</fullName>
    </submittedName>
</protein>
<gene>
    <name evidence="5" type="ORF">JNB85_01590</name>
</gene>
<organism evidence="5 6">
    <name type="scientific">Rhizobium mesosinicum</name>
    <dbReference type="NCBI Taxonomy" id="335017"/>
    <lineage>
        <taxon>Bacteria</taxon>
        <taxon>Pseudomonadati</taxon>
        <taxon>Pseudomonadota</taxon>
        <taxon>Alphaproteobacteria</taxon>
        <taxon>Hyphomicrobiales</taxon>
        <taxon>Rhizobiaceae</taxon>
        <taxon>Rhizobium/Agrobacterium group</taxon>
        <taxon>Rhizobium</taxon>
    </lineage>
</organism>